<evidence type="ECO:0000256" key="1">
    <source>
        <dbReference type="SAM" id="Phobius"/>
    </source>
</evidence>
<dbReference type="Proteomes" id="UP001515500">
    <property type="component" value="Chromosome 9"/>
</dbReference>
<dbReference type="GeneID" id="120268491"/>
<keyword evidence="1" id="KW-0812">Transmembrane</keyword>
<gene>
    <name evidence="3" type="primary">LOC120268491</name>
</gene>
<evidence type="ECO:0000313" key="3">
    <source>
        <dbReference type="RefSeq" id="XP_039131813.1"/>
    </source>
</evidence>
<protein>
    <submittedName>
        <fullName evidence="3">Uncharacterized protein LOC120268491</fullName>
    </submittedName>
</protein>
<keyword evidence="1" id="KW-1133">Transmembrane helix</keyword>
<accession>A0AB40BWE4</accession>
<proteinExistence type="predicted"/>
<organism evidence="2 3">
    <name type="scientific">Dioscorea cayennensis subsp. rotundata</name>
    <name type="common">White Guinea yam</name>
    <name type="synonym">Dioscorea rotundata</name>
    <dbReference type="NCBI Taxonomy" id="55577"/>
    <lineage>
        <taxon>Eukaryota</taxon>
        <taxon>Viridiplantae</taxon>
        <taxon>Streptophyta</taxon>
        <taxon>Embryophyta</taxon>
        <taxon>Tracheophyta</taxon>
        <taxon>Spermatophyta</taxon>
        <taxon>Magnoliopsida</taxon>
        <taxon>Liliopsida</taxon>
        <taxon>Dioscoreales</taxon>
        <taxon>Dioscoreaceae</taxon>
        <taxon>Dioscorea</taxon>
    </lineage>
</organism>
<reference evidence="3" key="1">
    <citation type="submission" date="2025-08" db="UniProtKB">
        <authorList>
            <consortium name="RefSeq"/>
        </authorList>
    </citation>
    <scope>IDENTIFICATION</scope>
</reference>
<dbReference type="AlphaFoldDB" id="A0AB40BWE4"/>
<name>A0AB40BWE4_DIOCR</name>
<sequence>MTGLKEEAQANSVPAAAEIVHNCKSESKESFILKLDFLKAYDNIRWDTLFQILQSRGFGHRWIQWIRMVVASGSSRVLVNGIPTHRFSRGKRLMPLATFYFILVADSLIRFLHRARTAGRFRIKHSQSTEIVIS</sequence>
<keyword evidence="2" id="KW-1185">Reference proteome</keyword>
<feature type="transmembrane region" description="Helical" evidence="1">
    <location>
        <begin position="93"/>
        <end position="112"/>
    </location>
</feature>
<keyword evidence="1" id="KW-0472">Membrane</keyword>
<evidence type="ECO:0000313" key="2">
    <source>
        <dbReference type="Proteomes" id="UP001515500"/>
    </source>
</evidence>
<dbReference type="RefSeq" id="XP_039131813.1">
    <property type="nucleotide sequence ID" value="XM_039275879.1"/>
</dbReference>